<gene>
    <name evidence="2" type="ORF">SAMN04489720_1809</name>
</gene>
<dbReference type="InterPro" id="IPR036390">
    <property type="entry name" value="WH_DNA-bd_sf"/>
</dbReference>
<evidence type="ECO:0000313" key="2">
    <source>
        <dbReference type="EMBL" id="SDH62214.1"/>
    </source>
</evidence>
<dbReference type="PANTHER" id="PTHR33164:SF99">
    <property type="entry name" value="MARR FAMILY REGULATORY PROTEIN"/>
    <property type="match status" value="1"/>
</dbReference>
<feature type="domain" description="HTH marR-type" evidence="1">
    <location>
        <begin position="11"/>
        <end position="139"/>
    </location>
</feature>
<organism evidence="2 3">
    <name type="scientific">Agrococcus jejuensis</name>
    <dbReference type="NCBI Taxonomy" id="399736"/>
    <lineage>
        <taxon>Bacteria</taxon>
        <taxon>Bacillati</taxon>
        <taxon>Actinomycetota</taxon>
        <taxon>Actinomycetes</taxon>
        <taxon>Micrococcales</taxon>
        <taxon>Microbacteriaceae</taxon>
        <taxon>Agrococcus</taxon>
    </lineage>
</organism>
<keyword evidence="3" id="KW-1185">Reference proteome</keyword>
<sequence length="151" mass="15972">MTEAAARIQESRELAVLAHRTAALARADFARAVAPHGVTPPMARVLLLLAEPMPMRRIAERLLCDASYVTGVADLLEDAGLAERTAGTDRRVKLLAATSRGAEVRVALAGAVADESTVLRALDDAERAQLRVLLGRLLATTDAPVEVDALA</sequence>
<evidence type="ECO:0000313" key="3">
    <source>
        <dbReference type="Proteomes" id="UP000198822"/>
    </source>
</evidence>
<protein>
    <submittedName>
        <fullName evidence="2">DNA-binding transcriptional regulator, MarR family</fullName>
    </submittedName>
</protein>
<dbReference type="InterPro" id="IPR000835">
    <property type="entry name" value="HTH_MarR-typ"/>
</dbReference>
<name>A0A1G8DX24_9MICO</name>
<dbReference type="EMBL" id="LT629695">
    <property type="protein sequence ID" value="SDH62214.1"/>
    <property type="molecule type" value="Genomic_DNA"/>
</dbReference>
<dbReference type="Gene3D" id="1.10.10.10">
    <property type="entry name" value="Winged helix-like DNA-binding domain superfamily/Winged helix DNA-binding domain"/>
    <property type="match status" value="1"/>
</dbReference>
<dbReference type="STRING" id="399736.SAMN04489720_1809"/>
<dbReference type="PANTHER" id="PTHR33164">
    <property type="entry name" value="TRANSCRIPTIONAL REGULATOR, MARR FAMILY"/>
    <property type="match status" value="1"/>
</dbReference>
<dbReference type="InterPro" id="IPR039422">
    <property type="entry name" value="MarR/SlyA-like"/>
</dbReference>
<evidence type="ECO:0000259" key="1">
    <source>
        <dbReference type="PROSITE" id="PS50995"/>
    </source>
</evidence>
<keyword evidence="2" id="KW-0238">DNA-binding</keyword>
<proteinExistence type="predicted"/>
<dbReference type="GO" id="GO:0006950">
    <property type="term" value="P:response to stress"/>
    <property type="evidence" value="ECO:0007669"/>
    <property type="project" value="TreeGrafter"/>
</dbReference>
<dbReference type="AlphaFoldDB" id="A0A1G8DX24"/>
<dbReference type="Pfam" id="PF01047">
    <property type="entry name" value="MarR"/>
    <property type="match status" value="1"/>
</dbReference>
<dbReference type="GO" id="GO:0003700">
    <property type="term" value="F:DNA-binding transcription factor activity"/>
    <property type="evidence" value="ECO:0007669"/>
    <property type="project" value="InterPro"/>
</dbReference>
<dbReference type="RefSeq" id="WP_092504334.1">
    <property type="nucleotide sequence ID" value="NZ_LT629695.1"/>
</dbReference>
<dbReference type="OrthoDB" id="8966183at2"/>
<reference evidence="3" key="1">
    <citation type="submission" date="2016-10" db="EMBL/GenBank/DDBJ databases">
        <authorList>
            <person name="Varghese N."/>
            <person name="Submissions S."/>
        </authorList>
    </citation>
    <scope>NUCLEOTIDE SEQUENCE [LARGE SCALE GENOMIC DNA]</scope>
    <source>
        <strain evidence="3">DSM 22002</strain>
    </source>
</reference>
<dbReference type="GO" id="GO:0003677">
    <property type="term" value="F:DNA binding"/>
    <property type="evidence" value="ECO:0007669"/>
    <property type="project" value="UniProtKB-KW"/>
</dbReference>
<dbReference type="SUPFAM" id="SSF46785">
    <property type="entry name" value="Winged helix' DNA-binding domain"/>
    <property type="match status" value="1"/>
</dbReference>
<dbReference type="Proteomes" id="UP000198822">
    <property type="component" value="Chromosome I"/>
</dbReference>
<dbReference type="SMART" id="SM00347">
    <property type="entry name" value="HTH_MARR"/>
    <property type="match status" value="1"/>
</dbReference>
<dbReference type="InterPro" id="IPR036388">
    <property type="entry name" value="WH-like_DNA-bd_sf"/>
</dbReference>
<accession>A0A1G8DX24</accession>
<dbReference type="PROSITE" id="PS50995">
    <property type="entry name" value="HTH_MARR_2"/>
    <property type="match status" value="1"/>
</dbReference>